<dbReference type="CDD" id="cd05233">
    <property type="entry name" value="SDR_c"/>
    <property type="match status" value="1"/>
</dbReference>
<proteinExistence type="inferred from homology"/>
<dbReference type="PRINTS" id="PR00080">
    <property type="entry name" value="SDRFAMILY"/>
</dbReference>
<dbReference type="PRINTS" id="PR00081">
    <property type="entry name" value="GDHRDH"/>
</dbReference>
<dbReference type="Proteomes" id="UP001589793">
    <property type="component" value="Unassembled WGS sequence"/>
</dbReference>
<protein>
    <submittedName>
        <fullName evidence="3">GolD/DthD family dehydrogenase</fullName>
        <ecNumber evidence="3">1.1.1.-</ecNumber>
    </submittedName>
</protein>
<keyword evidence="2 3" id="KW-0560">Oxidoreductase</keyword>
<dbReference type="PANTHER" id="PTHR42760">
    <property type="entry name" value="SHORT-CHAIN DEHYDROGENASES/REDUCTASES FAMILY MEMBER"/>
    <property type="match status" value="1"/>
</dbReference>
<dbReference type="EMBL" id="JBHLSV010000004">
    <property type="protein sequence ID" value="MFC0673121.1"/>
    <property type="molecule type" value="Genomic_DNA"/>
</dbReference>
<evidence type="ECO:0000313" key="3">
    <source>
        <dbReference type="EMBL" id="MFC0673121.1"/>
    </source>
</evidence>
<dbReference type="InterPro" id="IPR036291">
    <property type="entry name" value="NAD(P)-bd_dom_sf"/>
</dbReference>
<comment type="caution">
    <text evidence="3">The sequence shown here is derived from an EMBL/GenBank/DDBJ whole genome shotgun (WGS) entry which is preliminary data.</text>
</comment>
<evidence type="ECO:0000313" key="4">
    <source>
        <dbReference type="Proteomes" id="UP001589793"/>
    </source>
</evidence>
<accession>A0ABV6R835</accession>
<evidence type="ECO:0000256" key="1">
    <source>
        <dbReference type="ARBA" id="ARBA00006484"/>
    </source>
</evidence>
<dbReference type="Gene3D" id="3.40.50.720">
    <property type="entry name" value="NAD(P)-binding Rossmann-like Domain"/>
    <property type="match status" value="1"/>
</dbReference>
<name>A0ABV6R835_9MICO</name>
<organism evidence="3 4">
    <name type="scientific">Brachybacterium hainanense</name>
    <dbReference type="NCBI Taxonomy" id="1541174"/>
    <lineage>
        <taxon>Bacteria</taxon>
        <taxon>Bacillati</taxon>
        <taxon>Actinomycetota</taxon>
        <taxon>Actinomycetes</taxon>
        <taxon>Micrococcales</taxon>
        <taxon>Dermabacteraceae</taxon>
        <taxon>Brachybacterium</taxon>
    </lineage>
</organism>
<dbReference type="RefSeq" id="WP_376978435.1">
    <property type="nucleotide sequence ID" value="NZ_JBHLSV010000004.1"/>
</dbReference>
<dbReference type="InterPro" id="IPR002347">
    <property type="entry name" value="SDR_fam"/>
</dbReference>
<dbReference type="NCBIfam" id="NF005309">
    <property type="entry name" value="PRK06841.1"/>
    <property type="match status" value="1"/>
</dbReference>
<sequence>MHREHVSTAASRADGAFTGRIAVITGAASGIGRTVAEHLAARGARIVGVDLNDAVGSVMAELPGEGHLALVRNLADPQAATTAIEETVREVGVPHILVNSAGLALLDPAVDVTPDRWQLTLDVNLSGTFYMAQAAGRVMLEAGYGRIINLASQASVIGLDQHAAYCASKAAVVGLTHVLSLEWAGRGVTVNAVSPTVVETPLGKAAWAGERGEKARAAIPAGRFAQPEEVAALIAFLAGEEAAMITGSNYLLDGGFTTV</sequence>
<keyword evidence="4" id="KW-1185">Reference proteome</keyword>
<dbReference type="PANTHER" id="PTHR42760:SF115">
    <property type="entry name" value="3-OXOACYL-[ACYL-CARRIER-PROTEIN] REDUCTASE FABG"/>
    <property type="match status" value="1"/>
</dbReference>
<dbReference type="EC" id="1.1.1.-" evidence="3"/>
<dbReference type="Pfam" id="PF13561">
    <property type="entry name" value="adh_short_C2"/>
    <property type="match status" value="1"/>
</dbReference>
<dbReference type="PROSITE" id="PS00061">
    <property type="entry name" value="ADH_SHORT"/>
    <property type="match status" value="1"/>
</dbReference>
<evidence type="ECO:0000256" key="2">
    <source>
        <dbReference type="ARBA" id="ARBA00023002"/>
    </source>
</evidence>
<reference evidence="3 4" key="1">
    <citation type="submission" date="2024-09" db="EMBL/GenBank/DDBJ databases">
        <authorList>
            <person name="Sun Q."/>
            <person name="Mori K."/>
        </authorList>
    </citation>
    <scope>NUCLEOTIDE SEQUENCE [LARGE SCALE GENOMIC DNA]</scope>
    <source>
        <strain evidence="3 4">CICC 10874</strain>
    </source>
</reference>
<comment type="similarity">
    <text evidence="1">Belongs to the short-chain dehydrogenases/reductases (SDR) family.</text>
</comment>
<dbReference type="InterPro" id="IPR020904">
    <property type="entry name" value="Sc_DH/Rdtase_CS"/>
</dbReference>
<dbReference type="SUPFAM" id="SSF51735">
    <property type="entry name" value="NAD(P)-binding Rossmann-fold domains"/>
    <property type="match status" value="1"/>
</dbReference>
<gene>
    <name evidence="3" type="ORF">ACFFF6_04025</name>
</gene>
<dbReference type="GO" id="GO:0016491">
    <property type="term" value="F:oxidoreductase activity"/>
    <property type="evidence" value="ECO:0007669"/>
    <property type="project" value="UniProtKB-KW"/>
</dbReference>